<dbReference type="PIRSF" id="PIRSF016184">
    <property type="entry name" value="PhzC_PhzF"/>
    <property type="match status" value="1"/>
</dbReference>
<comment type="similarity">
    <text evidence="1">Belongs to the PhzF family.</text>
</comment>
<dbReference type="NCBIfam" id="TIGR00654">
    <property type="entry name" value="PhzF_family"/>
    <property type="match status" value="1"/>
</dbReference>
<dbReference type="GO" id="GO:0016853">
    <property type="term" value="F:isomerase activity"/>
    <property type="evidence" value="ECO:0007669"/>
    <property type="project" value="UniProtKB-KW"/>
</dbReference>
<dbReference type="Gene3D" id="3.10.310.10">
    <property type="entry name" value="Diaminopimelate Epimerase, Chain A, domain 1"/>
    <property type="match status" value="2"/>
</dbReference>
<dbReference type="EMBL" id="CP129013">
    <property type="protein sequence ID" value="WLR42150.1"/>
    <property type="molecule type" value="Genomic_DNA"/>
</dbReference>
<dbReference type="PANTHER" id="PTHR13774">
    <property type="entry name" value="PHENAZINE BIOSYNTHESIS PROTEIN"/>
    <property type="match status" value="1"/>
</dbReference>
<dbReference type="RefSeq" id="WP_226543166.1">
    <property type="nucleotide sequence ID" value="NZ_CP129013.1"/>
</dbReference>
<dbReference type="PANTHER" id="PTHR13774:SF17">
    <property type="entry name" value="PHENAZINE BIOSYNTHESIS-LIKE DOMAIN-CONTAINING PROTEIN"/>
    <property type="match status" value="1"/>
</dbReference>
<reference evidence="3 4" key="1">
    <citation type="submission" date="2023-06" db="EMBL/GenBank/DDBJ databases">
        <title>Five Gram-positive bacteria isolated from mangrove sediments in Shenzhen, Guangdong, China.</title>
        <authorList>
            <person name="Yu S."/>
            <person name="Zheng W."/>
            <person name="Huang Y."/>
        </authorList>
    </citation>
    <scope>NUCLEOTIDE SEQUENCE [LARGE SCALE GENOMIC DNA]</scope>
    <source>
        <strain evidence="3 4">SaN35-3</strain>
    </source>
</reference>
<protein>
    <submittedName>
        <fullName evidence="3">PhzF family phenazine biosynthesis isomerase</fullName>
    </submittedName>
</protein>
<dbReference type="InterPro" id="IPR003719">
    <property type="entry name" value="Phenazine_PhzF-like"/>
</dbReference>
<evidence type="ECO:0000256" key="1">
    <source>
        <dbReference type="ARBA" id="ARBA00008270"/>
    </source>
</evidence>
<gene>
    <name evidence="3" type="ORF">LC087_15610</name>
</gene>
<sequence length="261" mass="29566">MRFYLVNAFTNQEYEGGNPSVIVLLKNEQSSKWMQACATSFNQPITCFIVEKNQGFEIRWFTPICEIALCGHGTLGAAYVLFKEGFVSNQSPIIFNTNSGKLHAEKSGDFINIRMKAKKSVPVTLTDELRSTINQNIVNVEWAEDRYILELEGRELVQKAVPNLESIRRLQGTGVIITSSCRDKYDFVSRYFAPKIGVNEDIVTGSSHCALGPYWKKRLNKSLLYAYQHSEQGGELKLNVYEDGIDLYGRCVITHKDTIMI</sequence>
<organism evidence="3 4">
    <name type="scientific">Bacillus carboniphilus</name>
    <dbReference type="NCBI Taxonomy" id="86663"/>
    <lineage>
        <taxon>Bacteria</taxon>
        <taxon>Bacillati</taxon>
        <taxon>Bacillota</taxon>
        <taxon>Bacilli</taxon>
        <taxon>Bacillales</taxon>
        <taxon>Bacillaceae</taxon>
        <taxon>Bacillus</taxon>
    </lineage>
</organism>
<dbReference type="Pfam" id="PF02567">
    <property type="entry name" value="PhzC-PhzF"/>
    <property type="match status" value="1"/>
</dbReference>
<dbReference type="Proteomes" id="UP001197974">
    <property type="component" value="Chromosome"/>
</dbReference>
<evidence type="ECO:0000256" key="2">
    <source>
        <dbReference type="ARBA" id="ARBA00023235"/>
    </source>
</evidence>
<evidence type="ECO:0000313" key="4">
    <source>
        <dbReference type="Proteomes" id="UP001197974"/>
    </source>
</evidence>
<dbReference type="SUPFAM" id="SSF54506">
    <property type="entry name" value="Diaminopimelate epimerase-like"/>
    <property type="match status" value="1"/>
</dbReference>
<evidence type="ECO:0000313" key="3">
    <source>
        <dbReference type="EMBL" id="WLR42150.1"/>
    </source>
</evidence>
<accession>A0ABY9JUP3</accession>
<keyword evidence="4" id="KW-1185">Reference proteome</keyword>
<name>A0ABY9JUP3_9BACI</name>
<keyword evidence="2 3" id="KW-0413">Isomerase</keyword>
<proteinExistence type="inferred from homology"/>